<dbReference type="SUPFAM" id="SSF47473">
    <property type="entry name" value="EF-hand"/>
    <property type="match status" value="4"/>
</dbReference>
<evidence type="ECO:0000259" key="4">
    <source>
        <dbReference type="PROSITE" id="PS50222"/>
    </source>
</evidence>
<dbReference type="Proteomes" id="UP000515163">
    <property type="component" value="Unplaced"/>
</dbReference>
<feature type="domain" description="EF-hand" evidence="4">
    <location>
        <begin position="338"/>
        <end position="373"/>
    </location>
</feature>
<organism evidence="5 6">
    <name type="scientific">Actinia tenebrosa</name>
    <name type="common">Australian red waratah sea anemone</name>
    <dbReference type="NCBI Taxonomy" id="6105"/>
    <lineage>
        <taxon>Eukaryota</taxon>
        <taxon>Metazoa</taxon>
        <taxon>Cnidaria</taxon>
        <taxon>Anthozoa</taxon>
        <taxon>Hexacorallia</taxon>
        <taxon>Actiniaria</taxon>
        <taxon>Actiniidae</taxon>
        <taxon>Actinia</taxon>
    </lineage>
</organism>
<keyword evidence="2" id="KW-0677">Repeat</keyword>
<feature type="domain" description="EF-hand" evidence="4">
    <location>
        <begin position="12"/>
        <end position="47"/>
    </location>
</feature>
<evidence type="ECO:0000256" key="3">
    <source>
        <dbReference type="ARBA" id="ARBA00022837"/>
    </source>
</evidence>
<accession>A0A6P8IDD9</accession>
<dbReference type="Pfam" id="PF13499">
    <property type="entry name" value="EF-hand_7"/>
    <property type="match status" value="5"/>
</dbReference>
<gene>
    <name evidence="6" type="primary">LOC116299632</name>
</gene>
<dbReference type="GeneID" id="116299632"/>
<dbReference type="OrthoDB" id="26525at2759"/>
<dbReference type="InterPro" id="IPR018247">
    <property type="entry name" value="EF_Hand_1_Ca_BS"/>
</dbReference>
<evidence type="ECO:0000313" key="6">
    <source>
        <dbReference type="RefSeq" id="XP_031564177.1"/>
    </source>
</evidence>
<dbReference type="PROSITE" id="PS50222">
    <property type="entry name" value="EF_HAND_2"/>
    <property type="match status" value="9"/>
</dbReference>
<proteinExistence type="predicted"/>
<dbReference type="KEGG" id="aten:116299632"/>
<feature type="domain" description="EF-hand" evidence="4">
    <location>
        <begin position="53"/>
        <end position="82"/>
    </location>
</feature>
<feature type="domain" description="EF-hand" evidence="4">
    <location>
        <begin position="125"/>
        <end position="160"/>
    </location>
</feature>
<feature type="domain" description="EF-hand" evidence="4">
    <location>
        <begin position="235"/>
        <end position="270"/>
    </location>
</feature>
<feature type="domain" description="EF-hand" evidence="4">
    <location>
        <begin position="383"/>
        <end position="418"/>
    </location>
</feature>
<dbReference type="Pfam" id="PF13405">
    <property type="entry name" value="EF-hand_6"/>
    <property type="match status" value="1"/>
</dbReference>
<dbReference type="Gene3D" id="1.10.238.10">
    <property type="entry name" value="EF-hand"/>
    <property type="match status" value="5"/>
</dbReference>
<evidence type="ECO:0000256" key="2">
    <source>
        <dbReference type="ARBA" id="ARBA00022737"/>
    </source>
</evidence>
<feature type="domain" description="EF-hand" evidence="4">
    <location>
        <begin position="190"/>
        <end position="225"/>
    </location>
</feature>
<dbReference type="InterPro" id="IPR002048">
    <property type="entry name" value="EF_hand_dom"/>
</dbReference>
<keyword evidence="5" id="KW-1185">Reference proteome</keyword>
<dbReference type="PANTHER" id="PTHR45942">
    <property type="entry name" value="PROTEIN PHOSPATASE 3 REGULATORY SUBUNIT B ALPHA ISOFORM TYPE 1"/>
    <property type="match status" value="1"/>
</dbReference>
<dbReference type="PROSITE" id="PS00018">
    <property type="entry name" value="EF_HAND_1"/>
    <property type="match status" value="7"/>
</dbReference>
<keyword evidence="3" id="KW-0106">Calcium</keyword>
<keyword evidence="1" id="KW-0479">Metal-binding</keyword>
<dbReference type="RefSeq" id="XP_031564177.1">
    <property type="nucleotide sequence ID" value="XM_031708317.1"/>
</dbReference>
<dbReference type="InParanoid" id="A0A6P8IDD9"/>
<reference evidence="6" key="1">
    <citation type="submission" date="2025-08" db="UniProtKB">
        <authorList>
            <consortium name="RefSeq"/>
        </authorList>
    </citation>
    <scope>IDENTIFICATION</scope>
    <source>
        <tissue evidence="6">Tentacle</tissue>
    </source>
</reference>
<dbReference type="SMART" id="SM00054">
    <property type="entry name" value="EFh"/>
    <property type="match status" value="11"/>
</dbReference>
<sequence>MAAARSYFSHDAPEIVVQSLFEKYDKDKNGYLKKEELSMLLKDDFGMDSQHTEAAVMLLDDDGSGTVSFKEFFKWFSSGEGLPNVSDESRYHYVKKAVGLFKTFDTNKNGTIDRDELKHLLGSIGFTQSLDSAFEQLDKDKNGKISFPEFIVWLNWLPPSKYLFRKYDTDDSGRLQKTELMTLLKDDLGMDSKQAEAVMMLVDKDGSGAVSFEEFFQWLREGQGLKNVDNTTRYYYIRKAVDLFKTYDKDASGTIEPNELKELLKSVGYTGSVESALKVLDKDRNNKPALKMSYGGSCFSEGVPEVVVRSLFKKYDTDSSGSLQKDELMILLQQDLGMDAQQAETMMMVIDKDGSGDVSFEEFLQFLRQKDVLKNVDDSSKYNQIRKAVECFKKFDEDGSGTIEPDELKQLLEAIGYEGSIESAQKTLDKDGDGKISFPEFLEFYSTQMNVTK</sequence>
<protein>
    <submittedName>
        <fullName evidence="6">Calcium-binding protein LPS1-alpha-like</fullName>
    </submittedName>
</protein>
<evidence type="ECO:0000313" key="5">
    <source>
        <dbReference type="Proteomes" id="UP000515163"/>
    </source>
</evidence>
<name>A0A6P8IDD9_ACTTE</name>
<evidence type="ECO:0000256" key="1">
    <source>
        <dbReference type="ARBA" id="ARBA00022723"/>
    </source>
</evidence>
<dbReference type="InterPro" id="IPR011992">
    <property type="entry name" value="EF-hand-dom_pair"/>
</dbReference>
<dbReference type="AlphaFoldDB" id="A0A6P8IDD9"/>
<feature type="domain" description="EF-hand" evidence="4">
    <location>
        <begin position="92"/>
        <end position="121"/>
    </location>
</feature>
<dbReference type="GO" id="GO:0005509">
    <property type="term" value="F:calcium ion binding"/>
    <property type="evidence" value="ECO:0007669"/>
    <property type="project" value="InterPro"/>
</dbReference>
<feature type="domain" description="EF-hand" evidence="4">
    <location>
        <begin position="426"/>
        <end position="451"/>
    </location>
</feature>